<feature type="chain" id="PRO_5017563661" evidence="2">
    <location>
        <begin position="22"/>
        <end position="205"/>
    </location>
</feature>
<comment type="caution">
    <text evidence="3">The sequence shown here is derived from an EMBL/GenBank/DDBJ whole genome shotgun (WGS) entry which is preliminary data.</text>
</comment>
<feature type="region of interest" description="Disordered" evidence="1">
    <location>
        <begin position="22"/>
        <end position="86"/>
    </location>
</feature>
<dbReference type="EMBL" id="LARY01000002">
    <property type="protein sequence ID" value="RDX01244.1"/>
    <property type="molecule type" value="Genomic_DNA"/>
</dbReference>
<accession>A0A3D8TRK8</accession>
<dbReference type="PROSITE" id="PS51257">
    <property type="entry name" value="PROKAR_LIPOPROTEIN"/>
    <property type="match status" value="1"/>
</dbReference>
<dbReference type="Proteomes" id="UP000257055">
    <property type="component" value="Unassembled WGS sequence"/>
</dbReference>
<feature type="compositionally biased region" description="Basic and acidic residues" evidence="1">
    <location>
        <begin position="26"/>
        <end position="77"/>
    </location>
</feature>
<keyword evidence="4" id="KW-1185">Reference proteome</keyword>
<dbReference type="RefSeq" id="WP_240616070.1">
    <property type="nucleotide sequence ID" value="NZ_LARY01000002.1"/>
</dbReference>
<reference evidence="4" key="1">
    <citation type="submission" date="2015-04" db="EMBL/GenBank/DDBJ databases">
        <authorList>
            <person name="Schardt J."/>
            <person name="Mueller-Herbst S."/>
            <person name="Scherer S."/>
            <person name="Huptas C."/>
        </authorList>
    </citation>
    <scope>NUCLEOTIDE SEQUENCE [LARGE SCALE GENOMIC DNA]</scope>
    <source>
        <strain evidence="4">Kiel-L1</strain>
    </source>
</reference>
<gene>
    <name evidence="3" type="ORF">UR08_09975</name>
</gene>
<evidence type="ECO:0000313" key="4">
    <source>
        <dbReference type="Proteomes" id="UP000257055"/>
    </source>
</evidence>
<evidence type="ECO:0000256" key="1">
    <source>
        <dbReference type="SAM" id="MobiDB-lite"/>
    </source>
</evidence>
<sequence length="205" mass="22411">MKKVILIISTLLLSVSLTACSTSGDTSKEEKTKTNKSTKTVETKKKVDKKTTTKNEAKNEEANKTAATKDEAKKSKTSETATKNEVNKKVETADGFDIEVTGVKTSFGQSTDKKNMLEVSFEIKNTSDKDSLGRSAFDFLVEGDNGKTYEAYSMEARNFGDAIPAGKTLKGTGYYEIPASVKAVTVYYAPQGKKMAQWQLTVPEK</sequence>
<dbReference type="AlphaFoldDB" id="A0A3D8TRK8"/>
<keyword evidence="2" id="KW-0732">Signal</keyword>
<organism evidence="3 4">
    <name type="scientific">Listeria kieliensis</name>
    <dbReference type="NCBI Taxonomy" id="1621700"/>
    <lineage>
        <taxon>Bacteria</taxon>
        <taxon>Bacillati</taxon>
        <taxon>Bacillota</taxon>
        <taxon>Bacilli</taxon>
        <taxon>Bacillales</taxon>
        <taxon>Listeriaceae</taxon>
        <taxon>Listeria</taxon>
    </lineage>
</organism>
<proteinExistence type="predicted"/>
<evidence type="ECO:0000313" key="3">
    <source>
        <dbReference type="EMBL" id="RDX01244.1"/>
    </source>
</evidence>
<feature type="signal peptide" evidence="2">
    <location>
        <begin position="1"/>
        <end position="21"/>
    </location>
</feature>
<name>A0A3D8TRK8_9LIST</name>
<protein>
    <submittedName>
        <fullName evidence="3">Uncharacterized protein</fullName>
    </submittedName>
</protein>
<evidence type="ECO:0000256" key="2">
    <source>
        <dbReference type="SAM" id="SignalP"/>
    </source>
</evidence>